<dbReference type="EMBL" id="BLLK01000046">
    <property type="protein sequence ID" value="GFH52827.1"/>
    <property type="molecule type" value="Genomic_DNA"/>
</dbReference>
<dbReference type="InterPro" id="IPR016162">
    <property type="entry name" value="Ald_DH_N"/>
</dbReference>
<dbReference type="Pfam" id="PF00465">
    <property type="entry name" value="Fe-ADH"/>
    <property type="match status" value="1"/>
</dbReference>
<evidence type="ECO:0000259" key="12">
    <source>
        <dbReference type="Pfam" id="PF00171"/>
    </source>
</evidence>
<evidence type="ECO:0000256" key="2">
    <source>
        <dbReference type="ARBA" id="ARBA00013190"/>
    </source>
</evidence>
<dbReference type="GO" id="GO:0005739">
    <property type="term" value="C:mitochondrion"/>
    <property type="evidence" value="ECO:0007669"/>
    <property type="project" value="TreeGrafter"/>
</dbReference>
<evidence type="ECO:0000313" key="15">
    <source>
        <dbReference type="EMBL" id="GFH52827.1"/>
    </source>
</evidence>
<evidence type="ECO:0000256" key="5">
    <source>
        <dbReference type="ARBA" id="ARBA00023027"/>
    </source>
</evidence>
<evidence type="ECO:0000313" key="16">
    <source>
        <dbReference type="Proteomes" id="UP001054902"/>
    </source>
</evidence>
<feature type="domain" description="Fe-containing alcohol dehydrogenase-like C-terminal" evidence="14">
    <location>
        <begin position="754"/>
        <end position="960"/>
    </location>
</feature>
<dbReference type="Gene3D" id="1.20.1090.10">
    <property type="entry name" value="Dehydroquinate synthase-like - alpha domain"/>
    <property type="match status" value="1"/>
</dbReference>
<feature type="chain" id="PRO_5041965962" description="Alcohol dehydrogenase 4" evidence="11">
    <location>
        <begin position="24"/>
        <end position="965"/>
    </location>
</feature>
<dbReference type="PANTHER" id="PTHR11496:SF83">
    <property type="entry name" value="HYDROXYACID-OXOACID TRANSHYDROGENASE, MITOCHONDRIAL"/>
    <property type="match status" value="1"/>
</dbReference>
<dbReference type="Pfam" id="PF25137">
    <property type="entry name" value="ADH_Fe_C"/>
    <property type="match status" value="1"/>
</dbReference>
<dbReference type="PANTHER" id="PTHR11496">
    <property type="entry name" value="ALCOHOL DEHYDROGENASE"/>
    <property type="match status" value="1"/>
</dbReference>
<comment type="caution">
    <text evidence="15">The sequence shown here is derived from an EMBL/GenBank/DDBJ whole genome shotgun (WGS) entry which is preliminary data.</text>
</comment>
<comment type="similarity">
    <text evidence="8">In the C-terminal section; belongs to the iron-containing alcohol dehydrogenase family.</text>
</comment>
<protein>
    <recommendedName>
        <fullName evidence="9">Alcohol dehydrogenase 4</fullName>
        <ecNumber evidence="2">1.1.1.1</ecNumber>
    </recommendedName>
    <alternativeName>
        <fullName evidence="10">Alcohol dehydrogenase IV</fullName>
    </alternativeName>
</protein>
<dbReference type="Gene3D" id="3.40.309.10">
    <property type="entry name" value="Aldehyde Dehydrogenase, Chain A, domain 2"/>
    <property type="match status" value="1"/>
</dbReference>
<dbReference type="InterPro" id="IPR056798">
    <property type="entry name" value="ADH_Fe_C"/>
</dbReference>
<organism evidence="15 16">
    <name type="scientific">Chaetoceros tenuissimus</name>
    <dbReference type="NCBI Taxonomy" id="426638"/>
    <lineage>
        <taxon>Eukaryota</taxon>
        <taxon>Sar</taxon>
        <taxon>Stramenopiles</taxon>
        <taxon>Ochrophyta</taxon>
        <taxon>Bacillariophyta</taxon>
        <taxon>Coscinodiscophyceae</taxon>
        <taxon>Chaetocerotophycidae</taxon>
        <taxon>Chaetocerotales</taxon>
        <taxon>Chaetocerotaceae</taxon>
        <taxon>Chaetoceros</taxon>
    </lineage>
</organism>
<proteinExistence type="inferred from homology"/>
<evidence type="ECO:0000256" key="11">
    <source>
        <dbReference type="SAM" id="SignalP"/>
    </source>
</evidence>
<name>A0AAD3CV64_9STRA</name>
<keyword evidence="16" id="KW-1185">Reference proteome</keyword>
<evidence type="ECO:0000256" key="1">
    <source>
        <dbReference type="ARBA" id="ARBA00001954"/>
    </source>
</evidence>
<dbReference type="InterPro" id="IPR016163">
    <property type="entry name" value="Ald_DH_C"/>
</dbReference>
<dbReference type="InterPro" id="IPR015590">
    <property type="entry name" value="Aldehyde_DH_dom"/>
</dbReference>
<keyword evidence="3" id="KW-0560">Oxidoreductase</keyword>
<keyword evidence="11" id="KW-0732">Signal</keyword>
<dbReference type="CDD" id="cd08178">
    <property type="entry name" value="AAD_C"/>
    <property type="match status" value="1"/>
</dbReference>
<accession>A0AAD3CV64</accession>
<dbReference type="Gene3D" id="3.40.605.10">
    <property type="entry name" value="Aldehyde Dehydrogenase, Chain A, domain 1"/>
    <property type="match status" value="1"/>
</dbReference>
<dbReference type="FunFam" id="3.40.50.1970:FF:000003">
    <property type="entry name" value="Alcohol dehydrogenase, iron-containing"/>
    <property type="match status" value="1"/>
</dbReference>
<dbReference type="Gene3D" id="3.40.50.1970">
    <property type="match status" value="1"/>
</dbReference>
<feature type="signal peptide" evidence="11">
    <location>
        <begin position="1"/>
        <end position="23"/>
    </location>
</feature>
<keyword evidence="6" id="KW-0511">Multifunctional enzyme</keyword>
<sequence length="965" mass="105685">MKFQQIAILFLTLIEEKSLLTSAFVPCSSTSSVTRIAHKHGERTLFRSTKEDSHSMEKIIAKDADESLSDQAIKDVIEKQQPKDVLPQPKKVEPKEFPIKPEHQVKLDEMKTAQEEFAKLSQEDADRIFDAISREVNMHRLPLAKMAREETGMGQLEDKVLKNGLAAELIHDRYAKAKTCGIIHEDKYHGITTYAYPVGPICCLTPVTNPTSTVIAKALMMAKTRNAGIFLPHPRASRASSETVRICQEAGEKAGAPNGWLQVIGHPSMEESNSVMKSDEVRLILSTGGPGIVKASYSSGKPAIGVGSGNAPVLVDETADLNLAVGGIVSGKTFDNGMICASEQSAVVVDAVYDEFKQKFIDRGVHFVYGEDREKLEKVMRKDGRINPDVVGQTALEIAALAGIDIATIPEHTIILATEEEKHAIGPDYAFSHEKLAPIISMYRADDFDEALGLCNKLVNNGGIGHTAGFYTNADSKVAKERESTFVKSVPVGRVLVNSPTSLAAIGSAFNFEIDPSFSIGVGTLAGSSVSNNVGPLHLINLVSVAERQEHIEWFNLPGRIFFNRGCLEEGLRECGKTYANGEKDQRVMIVSGRINKKLGYVDRVANNLRSQGFEVDEFLDTHADPDMECIREGVEACERFKPDLMIALGGGSPIDAAKMIRLSYEHPELTLPEAASRFIELRKRTVKFPYLGSKIRRLVTIPTTSGTGSEVSPFTVITDDSGHKFPIASYKLTPDIAICDSTLCDTLPKSLVANAGVDAITHAIESYVSVAQNDFTKMHGLEALELLFENLVESYEEGTAKARDCVHRGSTLAGIAFSNAFLGINHSLAHKVGAEFHLPHGLTNAILLQHVIRYNADKKPTRMAIYPGYIQAVSHERYGEIAKRIGAPNHDVDGLIAMILNLMKKLDMPLTFKAANVNEAVFLEKIDQLAEDAFDDQCTPANPRFPMIPELKEILLQAYYGVEE</sequence>
<feature type="domain" description="Alcohol dehydrogenase iron-type/glycerol dehydrogenase GldA" evidence="13">
    <location>
        <begin position="558"/>
        <end position="741"/>
    </location>
</feature>
<dbReference type="CDD" id="cd07122">
    <property type="entry name" value="ALDH_F20_ACDH"/>
    <property type="match status" value="1"/>
</dbReference>
<dbReference type="EC" id="1.1.1.1" evidence="2"/>
<evidence type="ECO:0000259" key="14">
    <source>
        <dbReference type="Pfam" id="PF25137"/>
    </source>
</evidence>
<keyword evidence="5" id="KW-0520">NAD</keyword>
<evidence type="ECO:0000256" key="8">
    <source>
        <dbReference type="ARBA" id="ARBA00035645"/>
    </source>
</evidence>
<dbReference type="InterPro" id="IPR039697">
    <property type="entry name" value="Alcohol_dehydrogenase_Fe"/>
</dbReference>
<dbReference type="NCBIfam" id="NF010378">
    <property type="entry name" value="PRK13805.1"/>
    <property type="match status" value="1"/>
</dbReference>
<dbReference type="InterPro" id="IPR034789">
    <property type="entry name" value="AAD_C"/>
</dbReference>
<dbReference type="SUPFAM" id="SSF56796">
    <property type="entry name" value="Dehydroquinate synthase-like"/>
    <property type="match status" value="1"/>
</dbReference>
<gene>
    <name evidence="15" type="ORF">CTEN210_09303</name>
</gene>
<dbReference type="InterPro" id="IPR012079">
    <property type="entry name" value="Bifunc_Ald-ADH"/>
</dbReference>
<dbReference type="Proteomes" id="UP001054902">
    <property type="component" value="Unassembled WGS sequence"/>
</dbReference>
<evidence type="ECO:0000256" key="4">
    <source>
        <dbReference type="ARBA" id="ARBA00023004"/>
    </source>
</evidence>
<dbReference type="InterPro" id="IPR016161">
    <property type="entry name" value="Ald_DH/histidinol_DH"/>
</dbReference>
<dbReference type="GO" id="GO:0006113">
    <property type="term" value="P:fermentation"/>
    <property type="evidence" value="ECO:0007669"/>
    <property type="project" value="UniProtKB-ARBA"/>
</dbReference>
<dbReference type="GO" id="GO:0046872">
    <property type="term" value="F:metal ion binding"/>
    <property type="evidence" value="ECO:0007669"/>
    <property type="project" value="InterPro"/>
</dbReference>
<dbReference type="AlphaFoldDB" id="A0AAD3CV64"/>
<dbReference type="GO" id="GO:0004022">
    <property type="term" value="F:alcohol dehydrogenase (NAD+) activity"/>
    <property type="evidence" value="ECO:0007669"/>
    <property type="project" value="InterPro"/>
</dbReference>
<evidence type="ECO:0000259" key="13">
    <source>
        <dbReference type="Pfam" id="PF00465"/>
    </source>
</evidence>
<keyword evidence="4" id="KW-0408">Iron</keyword>
<dbReference type="SUPFAM" id="SSF53720">
    <property type="entry name" value="ALDH-like"/>
    <property type="match status" value="1"/>
</dbReference>
<comment type="cofactor">
    <cofactor evidence="1">
        <name>Fe(2+)</name>
        <dbReference type="ChEBI" id="CHEBI:29033"/>
    </cofactor>
</comment>
<reference evidence="15 16" key="1">
    <citation type="journal article" date="2021" name="Sci. Rep.">
        <title>The genome of the diatom Chaetoceros tenuissimus carries an ancient integrated fragment of an extant virus.</title>
        <authorList>
            <person name="Hongo Y."/>
            <person name="Kimura K."/>
            <person name="Takaki Y."/>
            <person name="Yoshida Y."/>
            <person name="Baba S."/>
            <person name="Kobayashi G."/>
            <person name="Nagasaki K."/>
            <person name="Hano T."/>
            <person name="Tomaru Y."/>
        </authorList>
    </citation>
    <scope>NUCLEOTIDE SEQUENCE [LARGE SCALE GENOMIC DNA]</scope>
    <source>
        <strain evidence="15 16">NIES-3715</strain>
    </source>
</reference>
<evidence type="ECO:0000256" key="3">
    <source>
        <dbReference type="ARBA" id="ARBA00023002"/>
    </source>
</evidence>
<dbReference type="FunFam" id="1.20.1090.10:FF:000001">
    <property type="entry name" value="Aldehyde-alcohol dehydrogenase"/>
    <property type="match status" value="1"/>
</dbReference>
<feature type="domain" description="Aldehyde dehydrogenase" evidence="12">
    <location>
        <begin position="108"/>
        <end position="372"/>
    </location>
</feature>
<dbReference type="Pfam" id="PF00171">
    <property type="entry name" value="Aldedh"/>
    <property type="match status" value="1"/>
</dbReference>
<dbReference type="InterPro" id="IPR001670">
    <property type="entry name" value="ADH_Fe/GldA"/>
</dbReference>
<comment type="similarity">
    <text evidence="7">In the N-terminal section; belongs to the aldehyde dehydrogenase family.</text>
</comment>
<evidence type="ECO:0000256" key="9">
    <source>
        <dbReference type="ARBA" id="ARBA00074847"/>
    </source>
</evidence>
<dbReference type="GO" id="GO:0016620">
    <property type="term" value="F:oxidoreductase activity, acting on the aldehyde or oxo group of donors, NAD or NADP as acceptor"/>
    <property type="evidence" value="ECO:0007669"/>
    <property type="project" value="InterPro"/>
</dbReference>
<evidence type="ECO:0000256" key="10">
    <source>
        <dbReference type="ARBA" id="ARBA00076695"/>
    </source>
</evidence>
<evidence type="ECO:0000256" key="6">
    <source>
        <dbReference type="ARBA" id="ARBA00023268"/>
    </source>
</evidence>
<evidence type="ECO:0000256" key="7">
    <source>
        <dbReference type="ARBA" id="ARBA00035641"/>
    </source>
</evidence>